<evidence type="ECO:0000256" key="1">
    <source>
        <dbReference type="SAM" id="MobiDB-lite"/>
    </source>
</evidence>
<proteinExistence type="predicted"/>
<dbReference type="Pfam" id="PF13481">
    <property type="entry name" value="AAA_25"/>
    <property type="match status" value="1"/>
</dbReference>
<evidence type="ECO:0000313" key="3">
    <source>
        <dbReference type="Proteomes" id="UP000190130"/>
    </source>
</evidence>
<dbReference type="RefSeq" id="WP_176168672.1">
    <property type="nucleotide sequence ID" value="NZ_FUYX01000013.1"/>
</dbReference>
<dbReference type="AlphaFoldDB" id="A0A1T5GID8"/>
<evidence type="ECO:0000313" key="2">
    <source>
        <dbReference type="EMBL" id="SKC08145.1"/>
    </source>
</evidence>
<dbReference type="Gene3D" id="3.40.50.300">
    <property type="entry name" value="P-loop containing nucleotide triphosphate hydrolases"/>
    <property type="match status" value="1"/>
</dbReference>
<name>A0A1T5GID8_9HYPH</name>
<feature type="region of interest" description="Disordered" evidence="1">
    <location>
        <begin position="1"/>
        <end position="23"/>
    </location>
</feature>
<organism evidence="2 3">
    <name type="scientific">Bosea thiooxidans</name>
    <dbReference type="NCBI Taxonomy" id="53254"/>
    <lineage>
        <taxon>Bacteria</taxon>
        <taxon>Pseudomonadati</taxon>
        <taxon>Pseudomonadota</taxon>
        <taxon>Alphaproteobacteria</taxon>
        <taxon>Hyphomicrobiales</taxon>
        <taxon>Boseaceae</taxon>
        <taxon>Bosea</taxon>
    </lineage>
</organism>
<accession>A0A1T5GID8</accession>
<dbReference type="InterPro" id="IPR027417">
    <property type="entry name" value="P-loop_NTPase"/>
</dbReference>
<dbReference type="SUPFAM" id="SSF52540">
    <property type="entry name" value="P-loop containing nucleoside triphosphate hydrolases"/>
    <property type="match status" value="1"/>
</dbReference>
<dbReference type="Proteomes" id="UP000190130">
    <property type="component" value="Unassembled WGS sequence"/>
</dbReference>
<reference evidence="2 3" key="1">
    <citation type="submission" date="2017-02" db="EMBL/GenBank/DDBJ databases">
        <authorList>
            <person name="Peterson S.W."/>
        </authorList>
    </citation>
    <scope>NUCLEOTIDE SEQUENCE [LARGE SCALE GENOMIC DNA]</scope>
    <source>
        <strain evidence="2 3">DSM 9653</strain>
    </source>
</reference>
<protein>
    <submittedName>
        <fullName evidence="2">AAA domain-containing protein</fullName>
    </submittedName>
</protein>
<dbReference type="EMBL" id="FUYX01000013">
    <property type="protein sequence ID" value="SKC08145.1"/>
    <property type="molecule type" value="Genomic_DNA"/>
</dbReference>
<gene>
    <name evidence="2" type="ORF">SAMN05660750_04086</name>
</gene>
<feature type="compositionally biased region" description="Acidic residues" evidence="1">
    <location>
        <begin position="1"/>
        <end position="13"/>
    </location>
</feature>
<sequence length="430" mass="46208">MTETAPDFDDDDRNSDTPYRPGPLIVCPEDGDPALAPFLDVLRAANTARAEAADLSAKAARDRRHTKTNWMFPPSNDNRRGGSVYPGIVSSADFVDGFVPPDYHLDGIAQAGFLYALTAGTGTGKTAVLLALTAATALGAPLCGRDVRKGRVVYFAGENPDDVRMRWLAMAHRLSFDPAEMDVHFIAGTFSIPAATARIGLDVERLGGADMIVVDTSAAYFQGEDENANTSLGKHARDLRALTELPGKPAVFVACHPTKSPDPANLQPRGGGAFIAEIDGNLVLSKENGMAKLHWQVKHRGADFAPLFFALESVTAPPLVDSKGRSVPTVMAIGMADWKPAEGKIAKAEAWEAALTILRQQGPMLESDWCDAYRAEHLGERADSVERRFRRYRAKLVGVGKVGLDGALFKVLDTDADASGHVQDNVQTQT</sequence>